<dbReference type="AlphaFoldDB" id="A0A7J8Y4X0"/>
<comment type="caution">
    <text evidence="1">The sequence shown here is derived from an EMBL/GenBank/DDBJ whole genome shotgun (WGS) entry which is preliminary data.</text>
</comment>
<evidence type="ECO:0008006" key="3">
    <source>
        <dbReference type="Google" id="ProtNLM"/>
    </source>
</evidence>
<keyword evidence="2" id="KW-1185">Reference proteome</keyword>
<sequence>MLYNPILGKDTGYGCYTHFGKKDLSNTTDDQWSIKHVPREKNQVAGRIVKMASDRIKDVHVFGNIPE</sequence>
<gene>
    <name evidence="1" type="ORF">Goari_004651</name>
</gene>
<proteinExistence type="predicted"/>
<reference evidence="1 2" key="1">
    <citation type="journal article" date="2019" name="Genome Biol. Evol.">
        <title>Insights into the evolution of the New World diploid cottons (Gossypium, subgenus Houzingenia) based on genome sequencing.</title>
        <authorList>
            <person name="Grover C.E."/>
            <person name="Arick M.A. 2nd"/>
            <person name="Thrash A."/>
            <person name="Conover J.L."/>
            <person name="Sanders W.S."/>
            <person name="Peterson D.G."/>
            <person name="Frelichowski J.E."/>
            <person name="Scheffler J.A."/>
            <person name="Scheffler B.E."/>
            <person name="Wendel J.F."/>
        </authorList>
    </citation>
    <scope>NUCLEOTIDE SEQUENCE [LARGE SCALE GENOMIC DNA]</scope>
    <source>
        <strain evidence="1">185</strain>
        <tissue evidence="1">Leaf</tissue>
    </source>
</reference>
<name>A0A7J8Y4X0_GOSAI</name>
<protein>
    <recommendedName>
        <fullName evidence="3">RNase H type-1 domain-containing protein</fullName>
    </recommendedName>
</protein>
<accession>A0A7J8Y4X0</accession>
<dbReference type="Proteomes" id="UP000593577">
    <property type="component" value="Unassembled WGS sequence"/>
</dbReference>
<evidence type="ECO:0000313" key="1">
    <source>
        <dbReference type="EMBL" id="MBA0694340.1"/>
    </source>
</evidence>
<dbReference type="EMBL" id="JABFAA010000010">
    <property type="protein sequence ID" value="MBA0694340.1"/>
    <property type="molecule type" value="Genomic_DNA"/>
</dbReference>
<organism evidence="1 2">
    <name type="scientific">Gossypium aridum</name>
    <name type="common">American cotton</name>
    <name type="synonym">Erioxylum aridum</name>
    <dbReference type="NCBI Taxonomy" id="34290"/>
    <lineage>
        <taxon>Eukaryota</taxon>
        <taxon>Viridiplantae</taxon>
        <taxon>Streptophyta</taxon>
        <taxon>Embryophyta</taxon>
        <taxon>Tracheophyta</taxon>
        <taxon>Spermatophyta</taxon>
        <taxon>Magnoliopsida</taxon>
        <taxon>eudicotyledons</taxon>
        <taxon>Gunneridae</taxon>
        <taxon>Pentapetalae</taxon>
        <taxon>rosids</taxon>
        <taxon>malvids</taxon>
        <taxon>Malvales</taxon>
        <taxon>Malvaceae</taxon>
        <taxon>Malvoideae</taxon>
        <taxon>Gossypium</taxon>
    </lineage>
</organism>
<evidence type="ECO:0000313" key="2">
    <source>
        <dbReference type="Proteomes" id="UP000593577"/>
    </source>
</evidence>